<name>A0ACA9KZY6_9GLOM</name>
<proteinExistence type="predicted"/>
<reference evidence="1" key="1">
    <citation type="submission" date="2021-06" db="EMBL/GenBank/DDBJ databases">
        <authorList>
            <person name="Kallberg Y."/>
            <person name="Tangrot J."/>
            <person name="Rosling A."/>
        </authorList>
    </citation>
    <scope>NUCLEOTIDE SEQUENCE</scope>
    <source>
        <strain evidence="1">AU212A</strain>
    </source>
</reference>
<gene>
    <name evidence="1" type="ORF">SCALOS_LOCUS3256</name>
</gene>
<protein>
    <submittedName>
        <fullName evidence="1">384_t:CDS:1</fullName>
    </submittedName>
</protein>
<dbReference type="EMBL" id="CAJVPM010003436">
    <property type="protein sequence ID" value="CAG8501338.1"/>
    <property type="molecule type" value="Genomic_DNA"/>
</dbReference>
<dbReference type="Proteomes" id="UP000789860">
    <property type="component" value="Unassembled WGS sequence"/>
</dbReference>
<sequence>RFLMPYCIDTIIKIIQVRLTEKDELNFTIVWALGVYPVESEDREMEVTLFVPVNEDERDPNTQSVFVKSEYYSVCGKVVTGTYNGKFRLKMIAMLSTHFTLKRDLGSNRCLLKALLVSVAQDLPKEIDSENAMFELSVNDYNESVLFVVRHLEVIQQDLYIYTADTSFVKVCSAVKRKFSSSSDSQTTSGEYRSVRSRLLTAHQNVIKKLPQVSSVEANKCLVDSATNGPYSTHIRVEDTEDKDLYVERYEEHVDNHNGHESSIMNKSKKIVHGCGKRDKGKEKITQPVVHNTRSQTEMFKDTNDE</sequence>
<feature type="non-terminal residue" evidence="1">
    <location>
        <position position="1"/>
    </location>
</feature>
<keyword evidence="2" id="KW-1185">Reference proteome</keyword>
<evidence type="ECO:0000313" key="1">
    <source>
        <dbReference type="EMBL" id="CAG8501338.1"/>
    </source>
</evidence>
<organism evidence="1 2">
    <name type="scientific">Scutellospora calospora</name>
    <dbReference type="NCBI Taxonomy" id="85575"/>
    <lineage>
        <taxon>Eukaryota</taxon>
        <taxon>Fungi</taxon>
        <taxon>Fungi incertae sedis</taxon>
        <taxon>Mucoromycota</taxon>
        <taxon>Glomeromycotina</taxon>
        <taxon>Glomeromycetes</taxon>
        <taxon>Diversisporales</taxon>
        <taxon>Gigasporaceae</taxon>
        <taxon>Scutellospora</taxon>
    </lineage>
</organism>
<comment type="caution">
    <text evidence="1">The sequence shown here is derived from an EMBL/GenBank/DDBJ whole genome shotgun (WGS) entry which is preliminary data.</text>
</comment>
<evidence type="ECO:0000313" key="2">
    <source>
        <dbReference type="Proteomes" id="UP000789860"/>
    </source>
</evidence>
<accession>A0ACA9KZY6</accession>